<evidence type="ECO:0000313" key="3">
    <source>
        <dbReference type="EMBL" id="RBP01559.1"/>
    </source>
</evidence>
<dbReference type="OrthoDB" id="2381181at2"/>
<dbReference type="SUPFAM" id="SSF54403">
    <property type="entry name" value="Cystatin/monellin"/>
    <property type="match status" value="2"/>
</dbReference>
<proteinExistence type="predicted"/>
<protein>
    <submittedName>
        <fullName evidence="3">Uncharacterized protein YpmB</fullName>
    </submittedName>
</protein>
<comment type="caution">
    <text evidence="3">The sequence shown here is derived from an EMBL/GenBank/DDBJ whole genome shotgun (WGS) entry which is preliminary data.</text>
</comment>
<dbReference type="STRING" id="200904.GCA_900168775_01814"/>
<dbReference type="RefSeq" id="WP_147232373.1">
    <property type="nucleotide sequence ID" value="NZ_BAABQN010000001.1"/>
</dbReference>
<accession>A0A366EJ99</accession>
<organism evidence="3 4">
    <name type="scientific">Paraliobacillus ryukyuensis</name>
    <dbReference type="NCBI Taxonomy" id="200904"/>
    <lineage>
        <taxon>Bacteria</taxon>
        <taxon>Bacillati</taxon>
        <taxon>Bacillota</taxon>
        <taxon>Bacilli</taxon>
        <taxon>Bacillales</taxon>
        <taxon>Bacillaceae</taxon>
        <taxon>Paraliobacillus</taxon>
    </lineage>
</organism>
<feature type="transmembrane region" description="Helical" evidence="1">
    <location>
        <begin position="12"/>
        <end position="36"/>
    </location>
</feature>
<reference evidence="3 4" key="1">
    <citation type="submission" date="2018-06" db="EMBL/GenBank/DDBJ databases">
        <title>Genomic Encyclopedia of Type Strains, Phase IV (KMG-IV): sequencing the most valuable type-strain genomes for metagenomic binning, comparative biology and taxonomic classification.</title>
        <authorList>
            <person name="Goeker M."/>
        </authorList>
    </citation>
    <scope>NUCLEOTIDE SEQUENCE [LARGE SCALE GENOMIC DNA]</scope>
    <source>
        <strain evidence="3 4">DSM 15140</strain>
    </source>
</reference>
<dbReference type="InterPro" id="IPR041401">
    <property type="entry name" value="TseB-like_dom"/>
</dbReference>
<keyword evidence="1" id="KW-1133">Transmembrane helix</keyword>
<evidence type="ECO:0000313" key="4">
    <source>
        <dbReference type="Proteomes" id="UP000252254"/>
    </source>
</evidence>
<keyword evidence="1" id="KW-0812">Transmembrane</keyword>
<dbReference type="Gene3D" id="3.10.450.40">
    <property type="match status" value="2"/>
</dbReference>
<gene>
    <name evidence="3" type="ORF">DES48_101296</name>
</gene>
<dbReference type="AlphaFoldDB" id="A0A366EJ99"/>
<feature type="domain" description="Cell wall elongation regulator TseB-like" evidence="2">
    <location>
        <begin position="51"/>
        <end position="92"/>
    </location>
</feature>
<dbReference type="Pfam" id="PF17881">
    <property type="entry name" value="TseB"/>
    <property type="match status" value="1"/>
</dbReference>
<name>A0A366EJ99_9BACI</name>
<sequence>MRQQSSRFTVPNWIKWTTVILVLCLVAVFVYVGHLYQTIQSNKLSGFAESEESVLNETDMVTVNQTERFHGTDFYHVFIGDNKDGDRLLAYVNQTNKDEEIHTFSLNNLMTKKQLTSQWKNECESCQLLHSTYAIRDTTPLLELTYIDSQNRLTYRYYQLDNGEYESGISFSNQY</sequence>
<dbReference type="EMBL" id="QNRI01000001">
    <property type="protein sequence ID" value="RBP01559.1"/>
    <property type="molecule type" value="Genomic_DNA"/>
</dbReference>
<keyword evidence="4" id="KW-1185">Reference proteome</keyword>
<evidence type="ECO:0000259" key="2">
    <source>
        <dbReference type="Pfam" id="PF17881"/>
    </source>
</evidence>
<dbReference type="Proteomes" id="UP000252254">
    <property type="component" value="Unassembled WGS sequence"/>
</dbReference>
<dbReference type="InterPro" id="IPR046350">
    <property type="entry name" value="Cystatin_sf"/>
</dbReference>
<keyword evidence="1" id="KW-0472">Membrane</keyword>
<evidence type="ECO:0000256" key="1">
    <source>
        <dbReference type="SAM" id="Phobius"/>
    </source>
</evidence>